<evidence type="ECO:0000256" key="1">
    <source>
        <dbReference type="SAM" id="Phobius"/>
    </source>
</evidence>
<dbReference type="Proteomes" id="UP000195442">
    <property type="component" value="Unassembled WGS sequence"/>
</dbReference>
<keyword evidence="1" id="KW-0812">Transmembrane</keyword>
<reference evidence="3" key="1">
    <citation type="submission" date="2017-02" db="EMBL/GenBank/DDBJ databases">
        <authorList>
            <person name="Daims H."/>
        </authorList>
    </citation>
    <scope>NUCLEOTIDE SEQUENCE [LARGE SCALE GENOMIC DNA]</scope>
</reference>
<accession>A0A1R4HA78</accession>
<feature type="transmembrane region" description="Helical" evidence="1">
    <location>
        <begin position="20"/>
        <end position="38"/>
    </location>
</feature>
<sequence length="50" mass="5889">MQIKKSKIYCVARNTECIHVLRVVFYRNILLLIVYLIFVDGVKFLTAKSQ</sequence>
<evidence type="ECO:0000313" key="2">
    <source>
        <dbReference type="EMBL" id="SJM93155.1"/>
    </source>
</evidence>
<gene>
    <name evidence="2" type="ORF">CRENPOLYSF2_3100005</name>
</gene>
<organism evidence="2 3">
    <name type="scientific">Crenothrix polyspora</name>
    <dbReference type="NCBI Taxonomy" id="360316"/>
    <lineage>
        <taxon>Bacteria</taxon>
        <taxon>Pseudomonadati</taxon>
        <taxon>Pseudomonadota</taxon>
        <taxon>Gammaproteobacteria</taxon>
        <taxon>Methylococcales</taxon>
        <taxon>Crenotrichaceae</taxon>
        <taxon>Crenothrix</taxon>
    </lineage>
</organism>
<dbReference type="AlphaFoldDB" id="A0A1R4HA78"/>
<keyword evidence="3" id="KW-1185">Reference proteome</keyword>
<dbReference type="EMBL" id="FUKJ01000236">
    <property type="protein sequence ID" value="SJM93155.1"/>
    <property type="molecule type" value="Genomic_DNA"/>
</dbReference>
<keyword evidence="1" id="KW-1133">Transmembrane helix</keyword>
<keyword evidence="1" id="KW-0472">Membrane</keyword>
<evidence type="ECO:0000313" key="3">
    <source>
        <dbReference type="Proteomes" id="UP000195442"/>
    </source>
</evidence>
<protein>
    <submittedName>
        <fullName evidence="2">Uncharacterized protein</fullName>
    </submittedName>
</protein>
<name>A0A1R4HA78_9GAMM</name>
<proteinExistence type="predicted"/>